<sequence length="164" mass="18362">MPKKQATSSDVLNTVKSVEQILKDYVQNVLNIKPDFSHAQVQSALGLHPLVKDHFGGILNKVLEILAELGANGGSDEFKKAIKKDIKQCEKDAKEEKHDPERKQNLLNMAKEAKEGFNSVKSCLDTLEKLYGKLLIGSIFRETGKQVKLDEDLANYKDLKVKVE</sequence>
<dbReference type="Proteomes" id="UP001172101">
    <property type="component" value="Unassembled WGS sequence"/>
</dbReference>
<evidence type="ECO:0000313" key="2">
    <source>
        <dbReference type="Proteomes" id="UP001172101"/>
    </source>
</evidence>
<keyword evidence="2" id="KW-1185">Reference proteome</keyword>
<dbReference type="GeneID" id="85323468"/>
<dbReference type="EMBL" id="JAUIRO010000005">
    <property type="protein sequence ID" value="KAK0713964.1"/>
    <property type="molecule type" value="Genomic_DNA"/>
</dbReference>
<dbReference type="RefSeq" id="XP_060295286.1">
    <property type="nucleotide sequence ID" value="XM_060440198.1"/>
</dbReference>
<reference evidence="1" key="1">
    <citation type="submission" date="2023-06" db="EMBL/GenBank/DDBJ databases">
        <title>Genome-scale phylogeny and comparative genomics of the fungal order Sordariales.</title>
        <authorList>
            <consortium name="Lawrence Berkeley National Laboratory"/>
            <person name="Hensen N."/>
            <person name="Bonometti L."/>
            <person name="Westerberg I."/>
            <person name="Brannstrom I.O."/>
            <person name="Guillou S."/>
            <person name="Cros-Aarteil S."/>
            <person name="Calhoun S."/>
            <person name="Haridas S."/>
            <person name="Kuo A."/>
            <person name="Mondo S."/>
            <person name="Pangilinan J."/>
            <person name="Riley R."/>
            <person name="LaButti K."/>
            <person name="Andreopoulos B."/>
            <person name="Lipzen A."/>
            <person name="Chen C."/>
            <person name="Yanf M."/>
            <person name="Daum C."/>
            <person name="Ng V."/>
            <person name="Clum A."/>
            <person name="Steindorff A."/>
            <person name="Ohm R."/>
            <person name="Martin F."/>
            <person name="Silar P."/>
            <person name="Natvig D."/>
            <person name="Lalanne C."/>
            <person name="Gautier V."/>
            <person name="Ament-velasquez S.L."/>
            <person name="Kruys A."/>
            <person name="Hutchinson M.I."/>
            <person name="Powell A.J."/>
            <person name="Barry K."/>
            <person name="Miller A.N."/>
            <person name="Grigoriev I.V."/>
            <person name="Debuchy R."/>
            <person name="Gladieux P."/>
            <person name="Thoren M.H."/>
            <person name="Johannesson H."/>
        </authorList>
    </citation>
    <scope>NUCLEOTIDE SEQUENCE</scope>
    <source>
        <strain evidence="1">SMH2392-1A</strain>
    </source>
</reference>
<evidence type="ECO:0000313" key="1">
    <source>
        <dbReference type="EMBL" id="KAK0713964.1"/>
    </source>
</evidence>
<proteinExistence type="predicted"/>
<accession>A0AA40ADU6</accession>
<gene>
    <name evidence="1" type="ORF">B0T26DRAFT_678236</name>
</gene>
<name>A0AA40ADU6_9PEZI</name>
<comment type="caution">
    <text evidence="1">The sequence shown here is derived from an EMBL/GenBank/DDBJ whole genome shotgun (WGS) entry which is preliminary data.</text>
</comment>
<organism evidence="1 2">
    <name type="scientific">Lasiosphaeria miniovina</name>
    <dbReference type="NCBI Taxonomy" id="1954250"/>
    <lineage>
        <taxon>Eukaryota</taxon>
        <taxon>Fungi</taxon>
        <taxon>Dikarya</taxon>
        <taxon>Ascomycota</taxon>
        <taxon>Pezizomycotina</taxon>
        <taxon>Sordariomycetes</taxon>
        <taxon>Sordariomycetidae</taxon>
        <taxon>Sordariales</taxon>
        <taxon>Lasiosphaeriaceae</taxon>
        <taxon>Lasiosphaeria</taxon>
    </lineage>
</organism>
<protein>
    <submittedName>
        <fullName evidence="1">Uncharacterized protein</fullName>
    </submittedName>
</protein>
<dbReference type="AlphaFoldDB" id="A0AA40ADU6"/>